<dbReference type="Proteomes" id="UP001519460">
    <property type="component" value="Unassembled WGS sequence"/>
</dbReference>
<proteinExistence type="predicted"/>
<dbReference type="EMBL" id="JACVVK020000158">
    <property type="protein sequence ID" value="KAK7487885.1"/>
    <property type="molecule type" value="Genomic_DNA"/>
</dbReference>
<evidence type="ECO:0000313" key="3">
    <source>
        <dbReference type="Proteomes" id="UP001519460"/>
    </source>
</evidence>
<accession>A0ABD0KM14</accession>
<feature type="region of interest" description="Disordered" evidence="1">
    <location>
        <begin position="66"/>
        <end position="109"/>
    </location>
</feature>
<evidence type="ECO:0000313" key="2">
    <source>
        <dbReference type="EMBL" id="KAK7487885.1"/>
    </source>
</evidence>
<comment type="caution">
    <text evidence="2">The sequence shown here is derived from an EMBL/GenBank/DDBJ whole genome shotgun (WGS) entry which is preliminary data.</text>
</comment>
<keyword evidence="3" id="KW-1185">Reference proteome</keyword>
<evidence type="ECO:0000256" key="1">
    <source>
        <dbReference type="SAM" id="MobiDB-lite"/>
    </source>
</evidence>
<feature type="non-terminal residue" evidence="2">
    <location>
        <position position="1"/>
    </location>
</feature>
<feature type="compositionally biased region" description="Basic and acidic residues" evidence="1">
    <location>
        <begin position="99"/>
        <end position="109"/>
    </location>
</feature>
<name>A0ABD0KM14_9CAEN</name>
<dbReference type="AlphaFoldDB" id="A0ABD0KM14"/>
<feature type="non-terminal residue" evidence="2">
    <location>
        <position position="109"/>
    </location>
</feature>
<sequence length="109" mass="10819">TISKCGSAKGSLSGPHVDGLLRGGFQLEGGGWTHSSNITLSQSTPRITLCPSQTTATTTVLVGDGAADAPGRRGGGDAEVGGGEGSAFMGDAAKAGVPKRRDSSHPWLA</sequence>
<organism evidence="2 3">
    <name type="scientific">Batillaria attramentaria</name>
    <dbReference type="NCBI Taxonomy" id="370345"/>
    <lineage>
        <taxon>Eukaryota</taxon>
        <taxon>Metazoa</taxon>
        <taxon>Spiralia</taxon>
        <taxon>Lophotrochozoa</taxon>
        <taxon>Mollusca</taxon>
        <taxon>Gastropoda</taxon>
        <taxon>Caenogastropoda</taxon>
        <taxon>Sorbeoconcha</taxon>
        <taxon>Cerithioidea</taxon>
        <taxon>Batillariidae</taxon>
        <taxon>Batillaria</taxon>
    </lineage>
</organism>
<protein>
    <submittedName>
        <fullName evidence="2">Uncharacterized protein</fullName>
    </submittedName>
</protein>
<reference evidence="2 3" key="1">
    <citation type="journal article" date="2023" name="Sci. Data">
        <title>Genome assembly of the Korean intertidal mud-creeper Batillaria attramentaria.</title>
        <authorList>
            <person name="Patra A.K."/>
            <person name="Ho P.T."/>
            <person name="Jun S."/>
            <person name="Lee S.J."/>
            <person name="Kim Y."/>
            <person name="Won Y.J."/>
        </authorList>
    </citation>
    <scope>NUCLEOTIDE SEQUENCE [LARGE SCALE GENOMIC DNA]</scope>
    <source>
        <strain evidence="2">Wonlab-2016</strain>
    </source>
</reference>
<gene>
    <name evidence="2" type="ORF">BaRGS_00020932</name>
</gene>